<evidence type="ECO:0000313" key="4">
    <source>
        <dbReference type="Proteomes" id="UP000054558"/>
    </source>
</evidence>
<gene>
    <name evidence="3" type="ORF">KFL_002820130</name>
</gene>
<evidence type="ECO:0000256" key="1">
    <source>
        <dbReference type="ARBA" id="ARBA00004906"/>
    </source>
</evidence>
<dbReference type="AlphaFoldDB" id="A0A1Y1IE06"/>
<feature type="compositionally biased region" description="Basic and acidic residues" evidence="2">
    <location>
        <begin position="382"/>
        <end position="394"/>
    </location>
</feature>
<organism evidence="3 4">
    <name type="scientific">Klebsormidium nitens</name>
    <name type="common">Green alga</name>
    <name type="synonym">Ulothrix nitens</name>
    <dbReference type="NCBI Taxonomy" id="105231"/>
    <lineage>
        <taxon>Eukaryota</taxon>
        <taxon>Viridiplantae</taxon>
        <taxon>Streptophyta</taxon>
        <taxon>Klebsormidiophyceae</taxon>
        <taxon>Klebsormidiales</taxon>
        <taxon>Klebsormidiaceae</taxon>
        <taxon>Klebsormidium</taxon>
    </lineage>
</organism>
<name>A0A1Y1IE06_KLENI</name>
<feature type="compositionally biased region" description="Basic and acidic residues" evidence="2">
    <location>
        <begin position="444"/>
        <end position="463"/>
    </location>
</feature>
<sequence length="517" mass="57821">MQSLRAKLEDVGRKLAEEKREKAGKAEELLRERQENAQKSVEMEGLQGQVAVFRGRLCVAKEERRREEEGTVVRLAKLEEDLIIAREVWARRKDEADRLEYVLALNGQVGSVPRSVLASDPESVLYKMFCGDWDYARDEKGRALITCHPKRWAAVLEHLTTGAVPAERDPLLLEQARYWNLNRLVRGLEALTPGVVVTNDPDAKGFKARCMFVSVLSQLTTGDKSTRLVFAAPPGRWWAVQLHERGTYLWSVVPPGGTEIKRVKLLTLKWRLLLRSEELERDTGSVVYPANTETGWGQYWERWGFSFQQLVTEPLARTHDSLVIEFLSADYLSLTFEAPPVLKMATEKADIVASSNQQSGSEPEDLNKERVNDLSTSVQNTTEEKKEDKTADLKLDSHSEDADVNHLMASEHADVDLTQQPADLQHAVHTQEDGEATLTQQPGEDSKAEAKPQEKQVADRGDQTEPVIAVAPAPKAAVLEPVQTRQATKKLETIGGKRKAQAVGDESVKKPCLVVEP</sequence>
<accession>A0A1Y1IE06</accession>
<feature type="region of interest" description="Disordered" evidence="2">
    <location>
        <begin position="432"/>
        <end position="466"/>
    </location>
</feature>
<dbReference type="EMBL" id="DF237231">
    <property type="protein sequence ID" value="GAQ86318.1"/>
    <property type="molecule type" value="Genomic_DNA"/>
</dbReference>
<feature type="region of interest" description="Disordered" evidence="2">
    <location>
        <begin position="1"/>
        <end position="33"/>
    </location>
</feature>
<evidence type="ECO:0000256" key="2">
    <source>
        <dbReference type="SAM" id="MobiDB-lite"/>
    </source>
</evidence>
<comment type="pathway">
    <text evidence="1">Protein modification; protein ubiquitination.</text>
</comment>
<dbReference type="Gene3D" id="3.30.710.10">
    <property type="entry name" value="Potassium Channel Kv1.1, Chain A"/>
    <property type="match status" value="1"/>
</dbReference>
<dbReference type="InterPro" id="IPR011333">
    <property type="entry name" value="SKP1/BTB/POZ_sf"/>
</dbReference>
<feature type="region of interest" description="Disordered" evidence="2">
    <location>
        <begin position="353"/>
        <end position="394"/>
    </location>
</feature>
<dbReference type="Proteomes" id="UP000054558">
    <property type="component" value="Unassembled WGS sequence"/>
</dbReference>
<evidence type="ECO:0000313" key="3">
    <source>
        <dbReference type="EMBL" id="GAQ86318.1"/>
    </source>
</evidence>
<keyword evidence="4" id="KW-1185">Reference proteome</keyword>
<proteinExistence type="predicted"/>
<dbReference type="SUPFAM" id="SSF54695">
    <property type="entry name" value="POZ domain"/>
    <property type="match status" value="1"/>
</dbReference>
<reference evidence="3 4" key="1">
    <citation type="journal article" date="2014" name="Nat. Commun.">
        <title>Klebsormidium flaccidum genome reveals primary factors for plant terrestrial adaptation.</title>
        <authorList>
            <person name="Hori K."/>
            <person name="Maruyama F."/>
            <person name="Fujisawa T."/>
            <person name="Togashi T."/>
            <person name="Yamamoto N."/>
            <person name="Seo M."/>
            <person name="Sato S."/>
            <person name="Yamada T."/>
            <person name="Mori H."/>
            <person name="Tajima N."/>
            <person name="Moriyama T."/>
            <person name="Ikeuchi M."/>
            <person name="Watanabe M."/>
            <person name="Wada H."/>
            <person name="Kobayashi K."/>
            <person name="Saito M."/>
            <person name="Masuda T."/>
            <person name="Sasaki-Sekimoto Y."/>
            <person name="Mashiguchi K."/>
            <person name="Awai K."/>
            <person name="Shimojima M."/>
            <person name="Masuda S."/>
            <person name="Iwai M."/>
            <person name="Nobusawa T."/>
            <person name="Narise T."/>
            <person name="Kondo S."/>
            <person name="Saito H."/>
            <person name="Sato R."/>
            <person name="Murakawa M."/>
            <person name="Ihara Y."/>
            <person name="Oshima-Yamada Y."/>
            <person name="Ohtaka K."/>
            <person name="Satoh M."/>
            <person name="Sonobe K."/>
            <person name="Ishii M."/>
            <person name="Ohtani R."/>
            <person name="Kanamori-Sato M."/>
            <person name="Honoki R."/>
            <person name="Miyazaki D."/>
            <person name="Mochizuki H."/>
            <person name="Umetsu J."/>
            <person name="Higashi K."/>
            <person name="Shibata D."/>
            <person name="Kamiya Y."/>
            <person name="Sato N."/>
            <person name="Nakamura Y."/>
            <person name="Tabata S."/>
            <person name="Ida S."/>
            <person name="Kurokawa K."/>
            <person name="Ohta H."/>
        </authorList>
    </citation>
    <scope>NUCLEOTIDE SEQUENCE [LARGE SCALE GENOMIC DNA]</scope>
    <source>
        <strain evidence="3 4">NIES-2285</strain>
    </source>
</reference>
<protein>
    <submittedName>
        <fullName evidence="3">Uncharacterized protein</fullName>
    </submittedName>
</protein>